<dbReference type="EMBL" id="JAVCQK010000019">
    <property type="protein sequence ID" value="MFH7517970.1"/>
    <property type="molecule type" value="Genomic_DNA"/>
</dbReference>
<comment type="caution">
    <text evidence="2">The sequence shown here is derived from an EMBL/GenBank/DDBJ whole genome shotgun (WGS) entry which is preliminary data.</text>
</comment>
<reference evidence="2 3" key="1">
    <citation type="submission" date="2023-08" db="EMBL/GenBank/DDBJ databases">
        <title>Genomic and mutational analysis of Pseudomonas syringae pv. tagetis EB037 pathogenicity on sunflower.</title>
        <authorList>
            <person name="Maul J.E."/>
        </authorList>
    </citation>
    <scope>NUCLEOTIDE SEQUENCE [LARGE SCALE GENOMIC DNA]</scope>
    <source>
        <strain evidence="2 3">EB037_T1</strain>
    </source>
</reference>
<keyword evidence="3" id="KW-1185">Reference proteome</keyword>
<dbReference type="Proteomes" id="UP001610657">
    <property type="component" value="Unassembled WGS sequence"/>
</dbReference>
<dbReference type="RefSeq" id="WP_147479836.1">
    <property type="nucleotide sequence ID" value="NZ_CP092923.1"/>
</dbReference>
<accession>A0ABW7NSU7</accession>
<name>A0ABW7NSU7_9PSED</name>
<evidence type="ECO:0000256" key="1">
    <source>
        <dbReference type="SAM" id="MobiDB-lite"/>
    </source>
</evidence>
<proteinExistence type="predicted"/>
<protein>
    <submittedName>
        <fullName evidence="2">Uncharacterized protein</fullName>
    </submittedName>
</protein>
<dbReference type="GeneID" id="96221144"/>
<evidence type="ECO:0000313" key="3">
    <source>
        <dbReference type="Proteomes" id="UP001610657"/>
    </source>
</evidence>
<organism evidence="2 3">
    <name type="scientific">Pseudomonas syringae pv. tagetis</name>
    <dbReference type="NCBI Taxonomy" id="129140"/>
    <lineage>
        <taxon>Bacteria</taxon>
        <taxon>Pseudomonadati</taxon>
        <taxon>Pseudomonadota</taxon>
        <taxon>Gammaproteobacteria</taxon>
        <taxon>Pseudomonadales</taxon>
        <taxon>Pseudomonadaceae</taxon>
        <taxon>Pseudomonas</taxon>
    </lineage>
</organism>
<gene>
    <name evidence="2" type="ORF">RA271_22665</name>
</gene>
<feature type="compositionally biased region" description="Polar residues" evidence="1">
    <location>
        <begin position="232"/>
        <end position="242"/>
    </location>
</feature>
<sequence>MPQFDLCRIYPDAPDPLKAGFAEHALSARALRYCRPVKMASKIGWLFYPPMDFAVLLKDDRILWSYGALAEWYILESAQLPGMADLVDSRVPEHQGASPPFLTALPEERCIQIWLGYSVRSPKNIALQIRGPINHLQKNTYEVIEGVIESEKWHGPLITVIKLRKENEPIIFRTHTPLIQCVPVDARLYEASACQSNAIDAFGSFSESDWAGFFGTLHRAGKGKDVSEKNRQQLSLMKSATGLNKPREGSSA</sequence>
<feature type="region of interest" description="Disordered" evidence="1">
    <location>
        <begin position="224"/>
        <end position="252"/>
    </location>
</feature>
<evidence type="ECO:0000313" key="2">
    <source>
        <dbReference type="EMBL" id="MFH7517970.1"/>
    </source>
</evidence>